<dbReference type="Proteomes" id="UP001180481">
    <property type="component" value="Chromosome"/>
</dbReference>
<dbReference type="GO" id="GO:0032259">
    <property type="term" value="P:methylation"/>
    <property type="evidence" value="ECO:0007669"/>
    <property type="project" value="UniProtKB-KW"/>
</dbReference>
<dbReference type="CDD" id="cd02440">
    <property type="entry name" value="AdoMet_MTases"/>
    <property type="match status" value="1"/>
</dbReference>
<accession>A0ABY9RB47</accession>
<feature type="domain" description="Methyltransferase" evidence="3">
    <location>
        <begin position="58"/>
        <end position="144"/>
    </location>
</feature>
<dbReference type="Pfam" id="PF13649">
    <property type="entry name" value="Methyltransf_25"/>
    <property type="match status" value="1"/>
</dbReference>
<keyword evidence="5" id="KW-1185">Reference proteome</keyword>
<sequence length="252" mass="29460">MNSILMIMNSPQAEANWFESWFNTPYYHILYKDRDDSEAQLFMDNLTHYLNLPENGSILDLACGKGRHAVYLNQLGYQVTGMDISENSIAHASQYANESLQFKVHDMREPITEQFDAVFNLFTSFGYFDETADNIKALHVIKNSLSEYGFGVIDFLNASYVIANLVPEETKHIDGITFNIKRYVEHKKIIKEIEVIDNDKTFLFKEKVSALYLEDFEKMMEQCGIYMLDIFGDYKLKKFYKNESERLIMIFK</sequence>
<evidence type="ECO:0000313" key="5">
    <source>
        <dbReference type="Proteomes" id="UP001180481"/>
    </source>
</evidence>
<evidence type="ECO:0000256" key="2">
    <source>
        <dbReference type="ARBA" id="ARBA00022679"/>
    </source>
</evidence>
<dbReference type="PANTHER" id="PTHR43861:SF1">
    <property type="entry name" value="TRANS-ACONITATE 2-METHYLTRANSFERASE"/>
    <property type="match status" value="1"/>
</dbReference>
<dbReference type="RefSeq" id="WP_309531785.1">
    <property type="nucleotide sequence ID" value="NZ_CP133721.1"/>
</dbReference>
<protein>
    <submittedName>
        <fullName evidence="4">Class I SAM-dependent methyltransferase</fullName>
        <ecNumber evidence="4">2.1.1.-</ecNumber>
    </submittedName>
</protein>
<organism evidence="4 5">
    <name type="scientific">Flavobacterium nakdongensis</name>
    <dbReference type="NCBI Taxonomy" id="3073563"/>
    <lineage>
        <taxon>Bacteria</taxon>
        <taxon>Pseudomonadati</taxon>
        <taxon>Bacteroidota</taxon>
        <taxon>Flavobacteriia</taxon>
        <taxon>Flavobacteriales</taxon>
        <taxon>Flavobacteriaceae</taxon>
        <taxon>Flavobacterium</taxon>
    </lineage>
</organism>
<dbReference type="Gene3D" id="3.40.50.150">
    <property type="entry name" value="Vaccinia Virus protein VP39"/>
    <property type="match status" value="1"/>
</dbReference>
<dbReference type="InterPro" id="IPR041698">
    <property type="entry name" value="Methyltransf_25"/>
</dbReference>
<evidence type="ECO:0000256" key="1">
    <source>
        <dbReference type="ARBA" id="ARBA00022603"/>
    </source>
</evidence>
<reference evidence="4" key="1">
    <citation type="submission" date="2023-09" db="EMBL/GenBank/DDBJ databases">
        <title>Flavobacterium sp. 20NA77.7 isolated from freshwater.</title>
        <authorList>
            <person name="Le V."/>
            <person name="Ko S.-R."/>
            <person name="Ahn C.-Y."/>
            <person name="Oh H.-M."/>
        </authorList>
    </citation>
    <scope>NUCLEOTIDE SEQUENCE</scope>
    <source>
        <strain evidence="4">20NA77.7</strain>
    </source>
</reference>
<keyword evidence="2 4" id="KW-0808">Transferase</keyword>
<gene>
    <name evidence="4" type="ORF">RF683_07905</name>
</gene>
<dbReference type="SUPFAM" id="SSF53335">
    <property type="entry name" value="S-adenosyl-L-methionine-dependent methyltransferases"/>
    <property type="match status" value="1"/>
</dbReference>
<keyword evidence="1 4" id="KW-0489">Methyltransferase</keyword>
<dbReference type="InterPro" id="IPR029063">
    <property type="entry name" value="SAM-dependent_MTases_sf"/>
</dbReference>
<proteinExistence type="predicted"/>
<evidence type="ECO:0000259" key="3">
    <source>
        <dbReference type="Pfam" id="PF13649"/>
    </source>
</evidence>
<evidence type="ECO:0000313" key="4">
    <source>
        <dbReference type="EMBL" id="WMW77411.1"/>
    </source>
</evidence>
<dbReference type="GO" id="GO:0008168">
    <property type="term" value="F:methyltransferase activity"/>
    <property type="evidence" value="ECO:0007669"/>
    <property type="project" value="UniProtKB-KW"/>
</dbReference>
<name>A0ABY9RB47_9FLAO</name>
<dbReference type="Gene3D" id="2.20.25.110">
    <property type="entry name" value="S-adenosyl-L-methionine-dependent methyltransferases"/>
    <property type="match status" value="1"/>
</dbReference>
<dbReference type="PANTHER" id="PTHR43861">
    <property type="entry name" value="TRANS-ACONITATE 2-METHYLTRANSFERASE-RELATED"/>
    <property type="match status" value="1"/>
</dbReference>
<dbReference type="EMBL" id="CP133721">
    <property type="protein sequence ID" value="WMW77411.1"/>
    <property type="molecule type" value="Genomic_DNA"/>
</dbReference>
<dbReference type="EC" id="2.1.1.-" evidence="4"/>